<evidence type="ECO:0000313" key="3">
    <source>
        <dbReference type="Proteomes" id="UP001565200"/>
    </source>
</evidence>
<keyword evidence="1" id="KW-0472">Membrane</keyword>
<dbReference type="RefSeq" id="WP_148464560.1">
    <property type="nucleotide sequence ID" value="NZ_JBCLPP010000014.1"/>
</dbReference>
<dbReference type="EMBL" id="JBCLPP010000014">
    <property type="protein sequence ID" value="MEY8245287.1"/>
    <property type="molecule type" value="Genomic_DNA"/>
</dbReference>
<dbReference type="Proteomes" id="UP001565200">
    <property type="component" value="Unassembled WGS sequence"/>
</dbReference>
<protein>
    <recommendedName>
        <fullName evidence="4">DUF2127 domain-containing protein</fullName>
    </recommendedName>
</protein>
<name>A0ABV4D038_9BACT</name>
<evidence type="ECO:0000256" key="1">
    <source>
        <dbReference type="SAM" id="Phobius"/>
    </source>
</evidence>
<keyword evidence="1" id="KW-1133">Transmembrane helix</keyword>
<evidence type="ECO:0008006" key="4">
    <source>
        <dbReference type="Google" id="ProtNLM"/>
    </source>
</evidence>
<evidence type="ECO:0000313" key="2">
    <source>
        <dbReference type="EMBL" id="MEY8245287.1"/>
    </source>
</evidence>
<proteinExistence type="predicted"/>
<keyword evidence="3" id="KW-1185">Reference proteome</keyword>
<feature type="transmembrane region" description="Helical" evidence="1">
    <location>
        <begin position="57"/>
        <end position="76"/>
    </location>
</feature>
<reference evidence="2 3" key="1">
    <citation type="submission" date="2024-03" db="EMBL/GenBank/DDBJ databases">
        <title>Mouse gut bacterial collection (mGBC) of GemPharmatech.</title>
        <authorList>
            <person name="He Y."/>
            <person name="Dong L."/>
            <person name="Wu D."/>
            <person name="Gao X."/>
            <person name="Lin Z."/>
        </authorList>
    </citation>
    <scope>NUCLEOTIDE SEQUENCE [LARGE SCALE GENOMIC DNA]</scope>
    <source>
        <strain evidence="2 3">54-13</strain>
    </source>
</reference>
<comment type="caution">
    <text evidence="2">The sequence shown here is derived from an EMBL/GenBank/DDBJ whole genome shotgun (WGS) entry which is preliminary data.</text>
</comment>
<organism evidence="2 3">
    <name type="scientific">Heminiphilus faecis</name>
    <dbReference type="NCBI Taxonomy" id="2601703"/>
    <lineage>
        <taxon>Bacteria</taxon>
        <taxon>Pseudomonadati</taxon>
        <taxon>Bacteroidota</taxon>
        <taxon>Bacteroidia</taxon>
        <taxon>Bacteroidales</taxon>
        <taxon>Muribaculaceae</taxon>
        <taxon>Heminiphilus</taxon>
    </lineage>
</organism>
<keyword evidence="1" id="KW-0812">Transmembrane</keyword>
<dbReference type="PROSITE" id="PS51257">
    <property type="entry name" value="PROKAR_LIPOPROTEIN"/>
    <property type="match status" value="1"/>
</dbReference>
<sequence length="118" mass="13648">MKLTDKRFWIAWLVLLILVIVSCITEGWGEDTALLGAAYALSLLSTWLCHKAKPKAAFVNMIVMIVYNAILSYNLIFNSRYGIGLTWWFFALLLNTIYSIALLFYAFVIRYKSIRKRV</sequence>
<gene>
    <name evidence="2" type="ORF">AAK873_06600</name>
</gene>
<feature type="transmembrane region" description="Helical" evidence="1">
    <location>
        <begin position="33"/>
        <end position="50"/>
    </location>
</feature>
<accession>A0ABV4D038</accession>
<feature type="transmembrane region" description="Helical" evidence="1">
    <location>
        <begin position="88"/>
        <end position="108"/>
    </location>
</feature>